<evidence type="ECO:0000313" key="1">
    <source>
        <dbReference type="EMBL" id="CDP95014.1"/>
    </source>
</evidence>
<protein>
    <submittedName>
        <fullName evidence="1">Bm13446</fullName>
    </submittedName>
</protein>
<gene>
    <name evidence="1" type="primary">Bm13446</name>
    <name evidence="1" type="ORF">BM_Bm13446</name>
</gene>
<dbReference type="AlphaFoldDB" id="A0A1I9GF29"/>
<sequence length="70" mass="8090">MRQVWNYEILGEHIENNATRNDFCHQQTSFSHTCSSRSIRDSSSNVCASDYERVRRYGMSVADSVEDVRG</sequence>
<organism evidence="1">
    <name type="scientific">Brugia malayi</name>
    <name type="common">Filarial nematode worm</name>
    <dbReference type="NCBI Taxonomy" id="6279"/>
    <lineage>
        <taxon>Eukaryota</taxon>
        <taxon>Metazoa</taxon>
        <taxon>Ecdysozoa</taxon>
        <taxon>Nematoda</taxon>
        <taxon>Chromadorea</taxon>
        <taxon>Rhabditida</taxon>
        <taxon>Spirurina</taxon>
        <taxon>Spiruromorpha</taxon>
        <taxon>Filarioidea</taxon>
        <taxon>Onchocercidae</taxon>
        <taxon>Brugia</taxon>
    </lineage>
</organism>
<dbReference type="EMBL" id="LN856931">
    <property type="protein sequence ID" value="CDP95014.1"/>
    <property type="molecule type" value="Genomic_DNA"/>
</dbReference>
<reference evidence="1" key="1">
    <citation type="journal article" date="2007" name="Science">
        <title>Draft genome of the filarial nematode parasite Brugia malayi.</title>
        <authorList>
            <person name="Ghedin E."/>
            <person name="Wang S."/>
            <person name="Spiro D."/>
            <person name="Caler E."/>
            <person name="Zhao Q."/>
            <person name="Crabtree J."/>
            <person name="Allen J.E."/>
            <person name="Delcher A.L."/>
            <person name="Guiliano D.B."/>
            <person name="Miranda-Saavedra D."/>
            <person name="Angiuoli S.V."/>
            <person name="Creasy T."/>
            <person name="Amedeo P."/>
            <person name="Haas B."/>
            <person name="El-Sayed N.M."/>
            <person name="Wortman J.R."/>
            <person name="Feldblyum T."/>
            <person name="Tallon L."/>
            <person name="Schatz M."/>
            <person name="Shumway M."/>
            <person name="Koo H."/>
            <person name="Salzberg S.L."/>
            <person name="Schobel S."/>
            <person name="Pertea M."/>
            <person name="Pop M."/>
            <person name="White O."/>
            <person name="Barton G.J."/>
            <person name="Carlow C.K."/>
            <person name="Crawford M.J."/>
            <person name="Daub J."/>
            <person name="Dimmic M.W."/>
            <person name="Estes C.F."/>
            <person name="Foster J.M."/>
            <person name="Ganatra M."/>
            <person name="Gregory W.F."/>
            <person name="Johnson N.M."/>
            <person name="Jin J."/>
            <person name="Komuniecki R."/>
            <person name="Korf I."/>
            <person name="Kumar S."/>
            <person name="Laney S."/>
            <person name="Li B.W."/>
            <person name="Li W."/>
            <person name="Lindblom T.H."/>
            <person name="Lustigman S."/>
            <person name="Ma D."/>
            <person name="Maina C.V."/>
            <person name="Martin D.M."/>
            <person name="McCarter J.P."/>
            <person name="McReynolds L."/>
            <person name="Mitreva M."/>
            <person name="Nutman T.B."/>
            <person name="Parkinson J."/>
            <person name="Peregrin-Alvarez J.M."/>
            <person name="Poole C."/>
            <person name="Ren Q."/>
            <person name="Saunders L."/>
            <person name="Sluder A.E."/>
            <person name="Smith K."/>
            <person name="Stanke M."/>
            <person name="Unnasch T.R."/>
            <person name="Ware J."/>
            <person name="Wei A.D."/>
            <person name="Weil G."/>
            <person name="Williams D.J."/>
            <person name="Zhang Y."/>
            <person name="Williams S.A."/>
            <person name="Fraser-Liggett C."/>
            <person name="Slatko B."/>
            <person name="Blaxter M.L."/>
            <person name="Scott A.L."/>
        </authorList>
    </citation>
    <scope>NUCLEOTIDE SEQUENCE</scope>
    <source>
        <strain evidence="1">FR3</strain>
    </source>
</reference>
<accession>A0A1I9GF29</accession>
<name>A0A1I9GF29_BRUMA</name>
<reference evidence="1" key="2">
    <citation type="submission" date="2012-12" db="EMBL/GenBank/DDBJ databases">
        <authorList>
            <consortium name="WormBase Consortium"/>
            <person name="Ghedin E."/>
            <person name="Paulini M."/>
        </authorList>
    </citation>
    <scope>NUCLEOTIDE SEQUENCE</scope>
    <source>
        <strain evidence="1">FR3</strain>
    </source>
</reference>
<proteinExistence type="predicted"/>